<dbReference type="Gene3D" id="3.40.50.720">
    <property type="entry name" value="NAD(P)-binding Rossmann-like Domain"/>
    <property type="match status" value="1"/>
</dbReference>
<dbReference type="SMART" id="SM00881">
    <property type="entry name" value="CoA_binding"/>
    <property type="match status" value="1"/>
</dbReference>
<keyword evidence="1" id="KW-0436">Ligase</keyword>
<organism evidence="5">
    <name type="scientific">marine sediment metagenome</name>
    <dbReference type="NCBI Taxonomy" id="412755"/>
    <lineage>
        <taxon>unclassified sequences</taxon>
        <taxon>metagenomes</taxon>
        <taxon>ecological metagenomes</taxon>
    </lineage>
</organism>
<keyword evidence="2" id="KW-0547">Nucleotide-binding</keyword>
<evidence type="ECO:0000256" key="3">
    <source>
        <dbReference type="ARBA" id="ARBA00022840"/>
    </source>
</evidence>
<protein>
    <recommendedName>
        <fullName evidence="4">CoA-binding domain-containing protein</fullName>
    </recommendedName>
</protein>
<dbReference type="Pfam" id="PF13607">
    <property type="entry name" value="Succ_CoA_lig"/>
    <property type="match status" value="1"/>
</dbReference>
<dbReference type="AlphaFoldDB" id="X1MIH6"/>
<dbReference type="Gene3D" id="3.40.50.261">
    <property type="entry name" value="Succinyl-CoA synthetase domains"/>
    <property type="match status" value="1"/>
</dbReference>
<dbReference type="PANTHER" id="PTHR43334:SF1">
    <property type="entry name" value="3-HYDROXYPROPIONATE--COA LIGASE [ADP-FORMING]"/>
    <property type="match status" value="1"/>
</dbReference>
<dbReference type="GO" id="GO:0016874">
    <property type="term" value="F:ligase activity"/>
    <property type="evidence" value="ECO:0007669"/>
    <property type="project" value="UniProtKB-KW"/>
</dbReference>
<dbReference type="InterPro" id="IPR032875">
    <property type="entry name" value="Succ_CoA_lig_flav_dom"/>
</dbReference>
<dbReference type="GO" id="GO:0005524">
    <property type="term" value="F:ATP binding"/>
    <property type="evidence" value="ECO:0007669"/>
    <property type="project" value="UniProtKB-KW"/>
</dbReference>
<evidence type="ECO:0000256" key="2">
    <source>
        <dbReference type="ARBA" id="ARBA00022741"/>
    </source>
</evidence>
<dbReference type="InterPro" id="IPR016102">
    <property type="entry name" value="Succinyl-CoA_synth-like"/>
</dbReference>
<dbReference type="InterPro" id="IPR036291">
    <property type="entry name" value="NAD(P)-bd_dom_sf"/>
</dbReference>
<name>X1MIH6_9ZZZZ</name>
<dbReference type="PANTHER" id="PTHR43334">
    <property type="entry name" value="ACETATE--COA LIGASE [ADP-FORMING]"/>
    <property type="match status" value="1"/>
</dbReference>
<dbReference type="SUPFAM" id="SSF51735">
    <property type="entry name" value="NAD(P)-binding Rossmann-fold domains"/>
    <property type="match status" value="1"/>
</dbReference>
<evidence type="ECO:0000259" key="4">
    <source>
        <dbReference type="SMART" id="SM00881"/>
    </source>
</evidence>
<comment type="caution">
    <text evidence="5">The sequence shown here is derived from an EMBL/GenBank/DDBJ whole genome shotgun (WGS) entry which is preliminary data.</text>
</comment>
<evidence type="ECO:0000256" key="1">
    <source>
        <dbReference type="ARBA" id="ARBA00022598"/>
    </source>
</evidence>
<sequence>MFEEKLKEFEPIFYPKSVAVVGTSATSIKAGSLWVWALSSAGFPGLIYPVGSKGGRIADLEIFPNLRLVPGEVDYVIVSIPRQSVLELFDDCVAKNVKAVQFFTAGFSEMDAQQGHKLEEQMLEKARQGNVRIIGPNCIGVYCPEHKIPFLMGTLGESGPVGFVSQSGGIATKLVTTGIARHINYSKGVSFGNGIDLDASDFLQYLAADPKTKVIGAYLEGTRDGARLFNTTGRPISLLMEIASFLLRASFASTRGIPAFLRSSLDSTSVNKFWLFIIAYLPPSV</sequence>
<reference evidence="5" key="1">
    <citation type="journal article" date="2014" name="Front. Microbiol.">
        <title>High frequency of phylogenetically diverse reductive dehalogenase-homologous genes in deep subseafloor sedimentary metagenomes.</title>
        <authorList>
            <person name="Kawai M."/>
            <person name="Futagami T."/>
            <person name="Toyoda A."/>
            <person name="Takaki Y."/>
            <person name="Nishi S."/>
            <person name="Hori S."/>
            <person name="Arai W."/>
            <person name="Tsubouchi T."/>
            <person name="Morono Y."/>
            <person name="Uchiyama I."/>
            <person name="Ito T."/>
            <person name="Fujiyama A."/>
            <person name="Inagaki F."/>
            <person name="Takami H."/>
        </authorList>
    </citation>
    <scope>NUCLEOTIDE SEQUENCE</scope>
    <source>
        <strain evidence="5">Expedition CK06-06</strain>
    </source>
</reference>
<dbReference type="SUPFAM" id="SSF52210">
    <property type="entry name" value="Succinyl-CoA synthetase domains"/>
    <property type="match status" value="1"/>
</dbReference>
<gene>
    <name evidence="5" type="ORF">S06H3_14905</name>
</gene>
<dbReference type="InterPro" id="IPR003781">
    <property type="entry name" value="CoA-bd"/>
</dbReference>
<dbReference type="InterPro" id="IPR051538">
    <property type="entry name" value="Acyl-CoA_Synth/Transferase"/>
</dbReference>
<keyword evidence="3" id="KW-0067">ATP-binding</keyword>
<feature type="domain" description="CoA-binding" evidence="4">
    <location>
        <begin position="12"/>
        <end position="107"/>
    </location>
</feature>
<dbReference type="Pfam" id="PF13380">
    <property type="entry name" value="CoA_binding_2"/>
    <property type="match status" value="1"/>
</dbReference>
<proteinExistence type="predicted"/>
<accession>X1MIH6</accession>
<evidence type="ECO:0000313" key="5">
    <source>
        <dbReference type="EMBL" id="GAI06174.1"/>
    </source>
</evidence>
<dbReference type="EMBL" id="BARV01007310">
    <property type="protein sequence ID" value="GAI06174.1"/>
    <property type="molecule type" value="Genomic_DNA"/>
</dbReference>